<reference evidence="5" key="1">
    <citation type="submission" date="2018-06" db="EMBL/GenBank/DDBJ databases">
        <authorList>
            <person name="Zhirakovskaya E."/>
        </authorList>
    </citation>
    <scope>NUCLEOTIDE SEQUENCE</scope>
</reference>
<evidence type="ECO:0000256" key="1">
    <source>
        <dbReference type="ARBA" id="ARBA00004196"/>
    </source>
</evidence>
<organism evidence="5">
    <name type="scientific">hydrothermal vent metagenome</name>
    <dbReference type="NCBI Taxonomy" id="652676"/>
    <lineage>
        <taxon>unclassified sequences</taxon>
        <taxon>metagenomes</taxon>
        <taxon>ecological metagenomes</taxon>
    </lineage>
</organism>
<dbReference type="AlphaFoldDB" id="A0A3B0U5G0"/>
<evidence type="ECO:0000313" key="5">
    <source>
        <dbReference type="EMBL" id="VAW23613.1"/>
    </source>
</evidence>
<dbReference type="EMBL" id="UOEP01000199">
    <property type="protein sequence ID" value="VAW23613.1"/>
    <property type="molecule type" value="Genomic_DNA"/>
</dbReference>
<dbReference type="Gene3D" id="2.40.420.20">
    <property type="match status" value="1"/>
</dbReference>
<name>A0A3B0U5G0_9ZZZZ</name>
<evidence type="ECO:0000259" key="3">
    <source>
        <dbReference type="Pfam" id="PF25967"/>
    </source>
</evidence>
<evidence type="ECO:0000256" key="2">
    <source>
        <dbReference type="ARBA" id="ARBA00023054"/>
    </source>
</evidence>
<dbReference type="InterPro" id="IPR050465">
    <property type="entry name" value="UPF0194_transport"/>
</dbReference>
<dbReference type="Gene3D" id="2.40.30.170">
    <property type="match status" value="1"/>
</dbReference>
<evidence type="ECO:0000259" key="4">
    <source>
        <dbReference type="Pfam" id="PF25990"/>
    </source>
</evidence>
<dbReference type="PANTHER" id="PTHR32347:SF14">
    <property type="entry name" value="EFFLUX SYSTEM COMPONENT YKNX-RELATED"/>
    <property type="match status" value="1"/>
</dbReference>
<protein>
    <submittedName>
        <fullName evidence="5">Uncharacterized protein</fullName>
    </submittedName>
</protein>
<dbReference type="GO" id="GO:0030313">
    <property type="term" value="C:cell envelope"/>
    <property type="evidence" value="ECO:0007669"/>
    <property type="project" value="UniProtKB-SubCell"/>
</dbReference>
<sequence>MLKTRKRLLTYSLVAIGLLSIFILGREEIIGEGGTVNVKRGDFELVINTKGEVQGKDAILINLPKELSNRKLRIYSLQLKDMVQEGTMVKKGDWIATLDPGMLKQQMQRNLEQLEKKDAELKDAKIDSAIQLTKFREEIGEINFDLKYKELELKQSVYESPAFQRKAQMTYNQAIRQLNKKKRDYELKQIELSTKIRRIESKHDWNSRLDSLFKAAVRKTRVTAPRDGMVMYARLWGGRKLKVGDKVGIWNPKIATLPDLSVLVSETYVQEIDVTKLNIGDSVNIAIDALPGKKYSGVISKIANIGQEMAGFDTKVFKVIIDFNEKDKKLKPAMTTDNYIIADRLENVLIVPRSSIYSDNGDKFVFIKKSGKIYKKKVQCGLENEETTVIEAGLKENDKILDYKPGNADKLEFLDAPSRIEDIGY</sequence>
<comment type="subcellular location">
    <subcellularLocation>
        <location evidence="1">Cell envelope</location>
    </subcellularLocation>
</comment>
<keyword evidence="2" id="KW-0175">Coiled coil</keyword>
<dbReference type="InterPro" id="IPR058627">
    <property type="entry name" value="MdtA-like_C"/>
</dbReference>
<dbReference type="Pfam" id="PF25990">
    <property type="entry name" value="Beta-barrel_YknX"/>
    <property type="match status" value="1"/>
</dbReference>
<dbReference type="Pfam" id="PF25967">
    <property type="entry name" value="RND-MFP_C"/>
    <property type="match status" value="1"/>
</dbReference>
<feature type="domain" description="YknX-like beta-barrel" evidence="4">
    <location>
        <begin position="266"/>
        <end position="334"/>
    </location>
</feature>
<dbReference type="InterPro" id="IPR058636">
    <property type="entry name" value="Beta-barrel_YknX"/>
</dbReference>
<proteinExistence type="predicted"/>
<accession>A0A3B0U5G0</accession>
<feature type="domain" description="Multidrug resistance protein MdtA-like C-terminal permuted SH3" evidence="3">
    <location>
        <begin position="347"/>
        <end position="400"/>
    </location>
</feature>
<gene>
    <name evidence="5" type="ORF">MNBD_BACTEROID01-1701</name>
</gene>
<dbReference type="PANTHER" id="PTHR32347">
    <property type="entry name" value="EFFLUX SYSTEM COMPONENT YKNX-RELATED"/>
    <property type="match status" value="1"/>
</dbReference>